<evidence type="ECO:0000313" key="6">
    <source>
        <dbReference type="EMBL" id="QHT96224.1"/>
    </source>
</evidence>
<dbReference type="GO" id="GO:0004520">
    <property type="term" value="F:DNA endonuclease activity"/>
    <property type="evidence" value="ECO:0007669"/>
    <property type="project" value="TreeGrafter"/>
</dbReference>
<dbReference type="PANTHER" id="PTHR45766:SF3">
    <property type="entry name" value="DNA ANNEALING HELICASE AND ENDONUCLEASE ZRANB3"/>
    <property type="match status" value="1"/>
</dbReference>
<keyword evidence="1" id="KW-0547">Nucleotide-binding</keyword>
<keyword evidence="4" id="KW-0067">ATP-binding</keyword>
<protein>
    <recommendedName>
        <fullName evidence="5">Helicase ATP-binding domain-containing protein</fullName>
    </recommendedName>
</protein>
<evidence type="ECO:0000256" key="3">
    <source>
        <dbReference type="ARBA" id="ARBA00022806"/>
    </source>
</evidence>
<dbReference type="InterPro" id="IPR001650">
    <property type="entry name" value="Helicase_C-like"/>
</dbReference>
<proteinExistence type="predicted"/>
<dbReference type="InterPro" id="IPR000330">
    <property type="entry name" value="SNF2_N"/>
</dbReference>
<keyword evidence="3" id="KW-0347">Helicase</keyword>
<name>A0A6C0ISK3_9ZZZZ</name>
<accession>A0A6C0ISK3</accession>
<feature type="domain" description="Helicase ATP-binding" evidence="5">
    <location>
        <begin position="44"/>
        <end position="220"/>
    </location>
</feature>
<dbReference type="GO" id="GO:0031297">
    <property type="term" value="P:replication fork processing"/>
    <property type="evidence" value="ECO:0007669"/>
    <property type="project" value="TreeGrafter"/>
</dbReference>
<dbReference type="Pfam" id="PF00176">
    <property type="entry name" value="SNF2-rel_dom"/>
    <property type="match status" value="1"/>
</dbReference>
<evidence type="ECO:0000256" key="4">
    <source>
        <dbReference type="ARBA" id="ARBA00022840"/>
    </source>
</evidence>
<dbReference type="SUPFAM" id="SSF52540">
    <property type="entry name" value="P-loop containing nucleoside triphosphate hydrolases"/>
    <property type="match status" value="2"/>
</dbReference>
<dbReference type="EMBL" id="MN740254">
    <property type="protein sequence ID" value="QHT96224.1"/>
    <property type="molecule type" value="Genomic_DNA"/>
</dbReference>
<dbReference type="PROSITE" id="PS51192">
    <property type="entry name" value="HELICASE_ATP_BIND_1"/>
    <property type="match status" value="1"/>
</dbReference>
<organism evidence="6">
    <name type="scientific">viral metagenome</name>
    <dbReference type="NCBI Taxonomy" id="1070528"/>
    <lineage>
        <taxon>unclassified sequences</taxon>
        <taxon>metagenomes</taxon>
        <taxon>organismal metagenomes</taxon>
    </lineage>
</organism>
<dbReference type="Pfam" id="PF00271">
    <property type="entry name" value="Helicase_C"/>
    <property type="match status" value="1"/>
</dbReference>
<dbReference type="SMART" id="SM00490">
    <property type="entry name" value="HELICc"/>
    <property type="match status" value="1"/>
</dbReference>
<dbReference type="GO" id="GO:0005524">
    <property type="term" value="F:ATP binding"/>
    <property type="evidence" value="ECO:0007669"/>
    <property type="project" value="UniProtKB-KW"/>
</dbReference>
<reference evidence="6" key="1">
    <citation type="journal article" date="2020" name="Nature">
        <title>Giant virus diversity and host interactions through global metagenomics.</title>
        <authorList>
            <person name="Schulz F."/>
            <person name="Roux S."/>
            <person name="Paez-Espino D."/>
            <person name="Jungbluth S."/>
            <person name="Walsh D.A."/>
            <person name="Denef V.J."/>
            <person name="McMahon K.D."/>
            <person name="Konstantinidis K.T."/>
            <person name="Eloe-Fadrosh E.A."/>
            <person name="Kyrpides N.C."/>
            <person name="Woyke T."/>
        </authorList>
    </citation>
    <scope>NUCLEOTIDE SEQUENCE</scope>
    <source>
        <strain evidence="6">GVMAG-M-3300024302-11</strain>
    </source>
</reference>
<dbReference type="InterPro" id="IPR014001">
    <property type="entry name" value="Helicase_ATP-bd"/>
</dbReference>
<keyword evidence="2" id="KW-0378">Hydrolase</keyword>
<evidence type="ECO:0000256" key="1">
    <source>
        <dbReference type="ARBA" id="ARBA00022741"/>
    </source>
</evidence>
<dbReference type="SMART" id="SM00487">
    <property type="entry name" value="DEXDc"/>
    <property type="match status" value="1"/>
</dbReference>
<dbReference type="CDD" id="cd18785">
    <property type="entry name" value="SF2_C"/>
    <property type="match status" value="1"/>
</dbReference>
<dbReference type="AlphaFoldDB" id="A0A6C0ISK3"/>
<dbReference type="GO" id="GO:0043596">
    <property type="term" value="C:nuclear replication fork"/>
    <property type="evidence" value="ECO:0007669"/>
    <property type="project" value="TreeGrafter"/>
</dbReference>
<dbReference type="Gene3D" id="3.40.50.300">
    <property type="entry name" value="P-loop containing nucleotide triphosphate hydrolases"/>
    <property type="match status" value="2"/>
</dbReference>
<dbReference type="InterPro" id="IPR027417">
    <property type="entry name" value="P-loop_NTPase"/>
</dbReference>
<dbReference type="GO" id="GO:0016787">
    <property type="term" value="F:hydrolase activity"/>
    <property type="evidence" value="ECO:0007669"/>
    <property type="project" value="UniProtKB-KW"/>
</dbReference>
<evidence type="ECO:0000259" key="5">
    <source>
        <dbReference type="PROSITE" id="PS51192"/>
    </source>
</evidence>
<dbReference type="PANTHER" id="PTHR45766">
    <property type="entry name" value="DNA ANNEALING HELICASE AND ENDONUCLEASE ZRANB3 FAMILY MEMBER"/>
    <property type="match status" value="1"/>
</dbReference>
<dbReference type="GO" id="GO:0006281">
    <property type="term" value="P:DNA repair"/>
    <property type="evidence" value="ECO:0007669"/>
    <property type="project" value="TreeGrafter"/>
</dbReference>
<evidence type="ECO:0000256" key="2">
    <source>
        <dbReference type="ARBA" id="ARBA00022801"/>
    </source>
</evidence>
<dbReference type="GO" id="GO:0004386">
    <property type="term" value="F:helicase activity"/>
    <property type="evidence" value="ECO:0007669"/>
    <property type="project" value="UniProtKB-KW"/>
</dbReference>
<sequence length="561" mass="65166">MDEKDKEFISQNKYKIKPNKKSMKELCIPKKFKLQISQKFLSEFFKQSKLKGILIYHKIGAGKTCTAITMAESLKKKMNVIVILPAALIGNFRNELRSECPGDEYITAAERKTLSKFKPADCEFQTIIKKSDIKINKYYTIYSYHKFVELAKNNKIKLNNSLLIIDEVQNMISETGTFHKNLKNIIDKSDDKTRIILLSATPMFDKPVEIAMTLNLLKPEQEILTGNDFNQKFLAIKKNKEGTYYKAKNLKLFREMIKGLVSYYRGAPPQTFPEQNFKIVRCNMSDFQYKSYLTAMSSEDNFIRGSFRNVDILKMPTSFFIGPRIMSNISFPNKSIGITGFSSFADDALLIQNIKTYSVKFYKIYKSIGKSEGPVFIYSNFKEIGGLRTLVPFLEAHGYKNYKVHGEGEKRFSVWTGDEPHVVKEEIKYIFNQKENYDGSRIKIMLGSPSIKEGISLLRVEQVHILEPYWNLSRIHQIIGRAIRYCSHKDLPKRRRHVDVFLYLATYPSEKTIDEYIWSLAKKKHKLIKQFEDTLKEKAIDCEIFYEGNNYPGEDELKCDI</sequence>